<proteinExistence type="inferred from homology"/>
<dbReference type="GO" id="GO:1990281">
    <property type="term" value="C:efflux pump complex"/>
    <property type="evidence" value="ECO:0007669"/>
    <property type="project" value="TreeGrafter"/>
</dbReference>
<evidence type="ECO:0000313" key="6">
    <source>
        <dbReference type="EMBL" id="RRC99687.1"/>
    </source>
</evidence>
<keyword evidence="4" id="KW-0812">Transmembrane</keyword>
<keyword evidence="7" id="KW-1185">Reference proteome</keyword>
<evidence type="ECO:0000256" key="3">
    <source>
        <dbReference type="SAM" id="MobiDB-lite"/>
    </source>
</evidence>
<keyword evidence="4" id="KW-1133">Transmembrane helix</keyword>
<dbReference type="EMBL" id="RQXV01000004">
    <property type="protein sequence ID" value="RRC99687.1"/>
    <property type="molecule type" value="Genomic_DNA"/>
</dbReference>
<feature type="domain" description="Multidrug resistance protein MdtA-like barrel-sandwich hybrid" evidence="5">
    <location>
        <begin position="82"/>
        <end position="257"/>
    </location>
</feature>
<evidence type="ECO:0000313" key="7">
    <source>
        <dbReference type="Proteomes" id="UP000267535"/>
    </source>
</evidence>
<evidence type="ECO:0000256" key="2">
    <source>
        <dbReference type="SAM" id="Coils"/>
    </source>
</evidence>
<keyword evidence="4" id="KW-0472">Membrane</keyword>
<evidence type="ECO:0000256" key="1">
    <source>
        <dbReference type="ARBA" id="ARBA00009477"/>
    </source>
</evidence>
<comment type="caution">
    <text evidence="6">The sequence shown here is derived from an EMBL/GenBank/DDBJ whole genome shotgun (WGS) entry which is preliminary data.</text>
</comment>
<dbReference type="Pfam" id="PF25917">
    <property type="entry name" value="BSH_RND"/>
    <property type="match status" value="1"/>
</dbReference>
<dbReference type="OrthoDB" id="8524475at2"/>
<dbReference type="AlphaFoldDB" id="A0A3P1SRA3"/>
<dbReference type="Proteomes" id="UP000267535">
    <property type="component" value="Unassembled WGS sequence"/>
</dbReference>
<comment type="similarity">
    <text evidence="1">Belongs to the membrane fusion protein (MFP) (TC 8.A.1) family.</text>
</comment>
<reference evidence="6 7" key="1">
    <citation type="submission" date="2018-11" db="EMBL/GenBank/DDBJ databases">
        <title>The draft genome sequence of Amphritea balenae JAMM 1525T.</title>
        <authorList>
            <person name="Fang Z."/>
            <person name="Zhang Y."/>
            <person name="Han X."/>
        </authorList>
    </citation>
    <scope>NUCLEOTIDE SEQUENCE [LARGE SCALE GENOMIC DNA]</scope>
    <source>
        <strain evidence="6 7">JAMM 1525</strain>
    </source>
</reference>
<keyword evidence="2" id="KW-0175">Coiled coil</keyword>
<feature type="region of interest" description="Disordered" evidence="3">
    <location>
        <begin position="169"/>
        <end position="189"/>
    </location>
</feature>
<sequence>MAEAVPNFFQRNKRWILPILILGGAVAIFVLLIATKPTAPSQPVKERVWTVKVISAEYGSYAPKLSLYGQIEAPSSSTLSAPVTAFVESRNISEGELVEAGQLLLKLDNRDANLLLAQRQADMERIEAQIQAEKVRYQSDLKALKIEKELVNITLRTLERYKNLSSRQVASQNQLDDARRTKQQQALSLNSRQQAINDHPNRLAQLEAQLKQTKALRDIAALDLERTRIIAPFPGRIASINVAAGDRVRSGDSLLNIYNTEKLEVRAQIPSRFLPVIRQQLAAKQNIQASAELDGQQMNLTLERLAAAVEGGGIGIDGLFSISNNDYSGEPGRSIALNLSMPEQPQLLALPPQAIFGTDRIYIVQDQRLVSRQIVRVGDSLDQNGKPLVLVQSNDLKAGDQILITQLPNAVTGLLVKIAGQKTSAAATAKAE</sequence>
<dbReference type="NCBIfam" id="TIGR01730">
    <property type="entry name" value="RND_mfp"/>
    <property type="match status" value="1"/>
</dbReference>
<dbReference type="Gene3D" id="1.10.287.470">
    <property type="entry name" value="Helix hairpin bin"/>
    <property type="match status" value="1"/>
</dbReference>
<dbReference type="SUPFAM" id="SSF111369">
    <property type="entry name" value="HlyD-like secretion proteins"/>
    <property type="match status" value="1"/>
</dbReference>
<protein>
    <submittedName>
        <fullName evidence="6">Efflux RND transporter periplasmic adaptor subunit</fullName>
    </submittedName>
</protein>
<dbReference type="PANTHER" id="PTHR30469">
    <property type="entry name" value="MULTIDRUG RESISTANCE PROTEIN MDTA"/>
    <property type="match status" value="1"/>
</dbReference>
<name>A0A3P1SRA3_9GAMM</name>
<feature type="coiled-coil region" evidence="2">
    <location>
        <begin position="109"/>
        <end position="147"/>
    </location>
</feature>
<evidence type="ECO:0000256" key="4">
    <source>
        <dbReference type="SAM" id="Phobius"/>
    </source>
</evidence>
<dbReference type="Gene3D" id="2.40.50.100">
    <property type="match status" value="1"/>
</dbReference>
<accession>A0A3P1SRA3</accession>
<feature type="transmembrane region" description="Helical" evidence="4">
    <location>
        <begin position="15"/>
        <end position="34"/>
    </location>
</feature>
<dbReference type="GO" id="GO:0015562">
    <property type="term" value="F:efflux transmembrane transporter activity"/>
    <property type="evidence" value="ECO:0007669"/>
    <property type="project" value="TreeGrafter"/>
</dbReference>
<dbReference type="Gene3D" id="2.40.30.170">
    <property type="match status" value="1"/>
</dbReference>
<evidence type="ECO:0000259" key="5">
    <source>
        <dbReference type="Pfam" id="PF25917"/>
    </source>
</evidence>
<organism evidence="6 7">
    <name type="scientific">Amphritea balenae</name>
    <dbReference type="NCBI Taxonomy" id="452629"/>
    <lineage>
        <taxon>Bacteria</taxon>
        <taxon>Pseudomonadati</taxon>
        <taxon>Pseudomonadota</taxon>
        <taxon>Gammaproteobacteria</taxon>
        <taxon>Oceanospirillales</taxon>
        <taxon>Oceanospirillaceae</taxon>
        <taxon>Amphritea</taxon>
    </lineage>
</organism>
<gene>
    <name evidence="6" type="ORF">EHS89_09355</name>
</gene>
<dbReference type="InterPro" id="IPR006143">
    <property type="entry name" value="RND_pump_MFP"/>
</dbReference>
<dbReference type="RefSeq" id="WP_124925877.1">
    <property type="nucleotide sequence ID" value="NZ_BMOH01000006.1"/>
</dbReference>
<dbReference type="InterPro" id="IPR058625">
    <property type="entry name" value="MdtA-like_BSH"/>
</dbReference>